<protein>
    <recommendedName>
        <fullName evidence="8">CDC20/Fizzy WD40 domain-containing protein</fullName>
    </recommendedName>
</protein>
<dbReference type="SUPFAM" id="SSF50978">
    <property type="entry name" value="WD40 repeat-like"/>
    <property type="match status" value="1"/>
</dbReference>
<evidence type="ECO:0000256" key="6">
    <source>
        <dbReference type="ARBA" id="ARBA00023306"/>
    </source>
</evidence>
<dbReference type="PROSITE" id="PS50294">
    <property type="entry name" value="WD_REPEATS_REGION"/>
    <property type="match status" value="1"/>
</dbReference>
<proteinExistence type="inferred from homology"/>
<feature type="repeat" description="WD" evidence="7">
    <location>
        <begin position="353"/>
        <end position="387"/>
    </location>
</feature>
<dbReference type="InterPro" id="IPR036322">
    <property type="entry name" value="WD40_repeat_dom_sf"/>
</dbReference>
<evidence type="ECO:0000256" key="2">
    <source>
        <dbReference type="ARBA" id="ARBA00022574"/>
    </source>
</evidence>
<dbReference type="Proteomes" id="UP000198406">
    <property type="component" value="Unassembled WGS sequence"/>
</dbReference>
<dbReference type="PANTHER" id="PTHR19918">
    <property type="entry name" value="CELL DIVISION CYCLE 20 CDC20 FIZZY -RELATED"/>
    <property type="match status" value="1"/>
</dbReference>
<dbReference type="GO" id="GO:0051301">
    <property type="term" value="P:cell division"/>
    <property type="evidence" value="ECO:0007669"/>
    <property type="project" value="UniProtKB-KW"/>
</dbReference>
<keyword evidence="10" id="KW-1185">Reference proteome</keyword>
<evidence type="ECO:0000256" key="7">
    <source>
        <dbReference type="PROSITE-ProRule" id="PRU00221"/>
    </source>
</evidence>
<dbReference type="InterPro" id="IPR001680">
    <property type="entry name" value="WD40_rpt"/>
</dbReference>
<name>A0A1Z5KFQ4_FISSO</name>
<evidence type="ECO:0000313" key="10">
    <source>
        <dbReference type="Proteomes" id="UP000198406"/>
    </source>
</evidence>
<feature type="repeat" description="WD" evidence="7">
    <location>
        <begin position="210"/>
        <end position="251"/>
    </location>
</feature>
<gene>
    <name evidence="9" type="ORF">FisN_15Lu304</name>
</gene>
<evidence type="ECO:0000259" key="8">
    <source>
        <dbReference type="Pfam" id="PF24807"/>
    </source>
</evidence>
<dbReference type="InterPro" id="IPR033010">
    <property type="entry name" value="Cdc20/Fizzy"/>
</dbReference>
<dbReference type="GO" id="GO:1990757">
    <property type="term" value="F:ubiquitin ligase activator activity"/>
    <property type="evidence" value="ECO:0007669"/>
    <property type="project" value="TreeGrafter"/>
</dbReference>
<keyword evidence="4" id="KW-0677">Repeat</keyword>
<dbReference type="InterPro" id="IPR015943">
    <property type="entry name" value="WD40/YVTN_repeat-like_dom_sf"/>
</dbReference>
<feature type="domain" description="CDC20/Fizzy WD40" evidence="8">
    <location>
        <begin position="64"/>
        <end position="384"/>
    </location>
</feature>
<sequence length="415" mass="45490">MKSMLQYGSVSSSKTHNRRPIVAADPFAMDFLRASSCGVDTFDRKISVAPSKRTISCHPEKTFQAPGIVNDYYTHHISWSKDNVLAVAKGTSVYLVNMSTRAVHELKGAGTTPIDQRGLSNHIRSVKWCTFDGNAHHLAVATSVGYVRVFDTTCDKEVLRTNMGCRNTTMRTVCWNDSRQWLTAGYANGKIGNLDLRSGCETVLTMEQSGVGHASSVCNLAWNHDGTCLASGRNDNMVHLWDASMTRSVDFGRGPRRVLQSHTGAVKGLAWCPYRRDVLASGGGTADGCIKLWNTCSGSLLKSVSTGSQVCSLIWGQHHQELYSGHGYASATNTSMNAIVAWSFPKMDQMQTMRRHKSRILSMEMSPDGTLLASLGADELLCTWKVDIVPDPSRPRSIVGPFLPSPSFSSRFSIR</sequence>
<dbReference type="EMBL" id="BDSP01000220">
    <property type="protein sequence ID" value="GAX25144.1"/>
    <property type="molecule type" value="Genomic_DNA"/>
</dbReference>
<comment type="similarity">
    <text evidence="1">Belongs to the WD repeat CDC20/Fizzy family.</text>
</comment>
<keyword evidence="3" id="KW-0132">Cell division</keyword>
<keyword evidence="2 7" id="KW-0853">WD repeat</keyword>
<dbReference type="AlphaFoldDB" id="A0A1Z5KFQ4"/>
<evidence type="ECO:0000256" key="4">
    <source>
        <dbReference type="ARBA" id="ARBA00022737"/>
    </source>
</evidence>
<evidence type="ECO:0000313" key="9">
    <source>
        <dbReference type="EMBL" id="GAX25144.1"/>
    </source>
</evidence>
<keyword evidence="5" id="KW-0498">Mitosis</keyword>
<dbReference type="GO" id="GO:1905786">
    <property type="term" value="P:positive regulation of anaphase-promoting complex-dependent catabolic process"/>
    <property type="evidence" value="ECO:0007669"/>
    <property type="project" value="TreeGrafter"/>
</dbReference>
<dbReference type="Gene3D" id="2.130.10.10">
    <property type="entry name" value="YVTN repeat-like/Quinoprotein amine dehydrogenase"/>
    <property type="match status" value="1"/>
</dbReference>
<dbReference type="InParanoid" id="A0A1Z5KFQ4"/>
<organism evidence="9 10">
    <name type="scientific">Fistulifera solaris</name>
    <name type="common">Oleaginous diatom</name>
    <dbReference type="NCBI Taxonomy" id="1519565"/>
    <lineage>
        <taxon>Eukaryota</taxon>
        <taxon>Sar</taxon>
        <taxon>Stramenopiles</taxon>
        <taxon>Ochrophyta</taxon>
        <taxon>Bacillariophyta</taxon>
        <taxon>Bacillariophyceae</taxon>
        <taxon>Bacillariophycidae</taxon>
        <taxon>Naviculales</taxon>
        <taxon>Naviculaceae</taxon>
        <taxon>Fistulifera</taxon>
    </lineage>
</organism>
<evidence type="ECO:0000256" key="1">
    <source>
        <dbReference type="ARBA" id="ARBA00006445"/>
    </source>
</evidence>
<dbReference type="SMART" id="SM00320">
    <property type="entry name" value="WD40"/>
    <property type="match status" value="4"/>
</dbReference>
<dbReference type="OrthoDB" id="10263272at2759"/>
<keyword evidence="6" id="KW-0131">Cell cycle</keyword>
<evidence type="ECO:0000256" key="5">
    <source>
        <dbReference type="ARBA" id="ARBA00022776"/>
    </source>
</evidence>
<dbReference type="GO" id="GO:0031145">
    <property type="term" value="P:anaphase-promoting complex-dependent catabolic process"/>
    <property type="evidence" value="ECO:0007669"/>
    <property type="project" value="TreeGrafter"/>
</dbReference>
<accession>A0A1Z5KFQ4</accession>
<dbReference type="Pfam" id="PF24807">
    <property type="entry name" value="WD40_CDC20-Fz"/>
    <property type="match status" value="1"/>
</dbReference>
<evidence type="ECO:0000256" key="3">
    <source>
        <dbReference type="ARBA" id="ARBA00022618"/>
    </source>
</evidence>
<dbReference type="PROSITE" id="PS50082">
    <property type="entry name" value="WD_REPEATS_2"/>
    <property type="match status" value="2"/>
</dbReference>
<dbReference type="GO" id="GO:0010997">
    <property type="term" value="F:anaphase-promoting complex binding"/>
    <property type="evidence" value="ECO:0007669"/>
    <property type="project" value="InterPro"/>
</dbReference>
<reference evidence="9 10" key="1">
    <citation type="journal article" date="2015" name="Plant Cell">
        <title>Oil accumulation by the oleaginous diatom Fistulifera solaris as revealed by the genome and transcriptome.</title>
        <authorList>
            <person name="Tanaka T."/>
            <person name="Maeda Y."/>
            <person name="Veluchamy A."/>
            <person name="Tanaka M."/>
            <person name="Abida H."/>
            <person name="Marechal E."/>
            <person name="Bowler C."/>
            <person name="Muto M."/>
            <person name="Sunaga Y."/>
            <person name="Tanaka M."/>
            <person name="Yoshino T."/>
            <person name="Taniguchi T."/>
            <person name="Fukuda Y."/>
            <person name="Nemoto M."/>
            <person name="Matsumoto M."/>
            <person name="Wong P.S."/>
            <person name="Aburatani S."/>
            <person name="Fujibuchi W."/>
        </authorList>
    </citation>
    <scope>NUCLEOTIDE SEQUENCE [LARGE SCALE GENOMIC DNA]</scope>
    <source>
        <strain evidence="9 10">JPCC DA0580</strain>
    </source>
</reference>
<comment type="caution">
    <text evidence="9">The sequence shown here is derived from an EMBL/GenBank/DDBJ whole genome shotgun (WGS) entry which is preliminary data.</text>
</comment>
<dbReference type="GO" id="GO:0005680">
    <property type="term" value="C:anaphase-promoting complex"/>
    <property type="evidence" value="ECO:0007669"/>
    <property type="project" value="TreeGrafter"/>
</dbReference>
<dbReference type="PANTHER" id="PTHR19918:SF8">
    <property type="entry name" value="FI02843P"/>
    <property type="match status" value="1"/>
</dbReference>
<dbReference type="InterPro" id="IPR056150">
    <property type="entry name" value="WD40_CDC20-Fz"/>
</dbReference>